<evidence type="ECO:0000259" key="5">
    <source>
        <dbReference type="PROSITE" id="PS50977"/>
    </source>
</evidence>
<feature type="DNA-binding region" description="H-T-H motif" evidence="4">
    <location>
        <begin position="42"/>
        <end position="61"/>
    </location>
</feature>
<proteinExistence type="predicted"/>
<dbReference type="InterPro" id="IPR036271">
    <property type="entry name" value="Tet_transcr_reg_TetR-rel_C_sf"/>
</dbReference>
<dbReference type="Proteomes" id="UP000730482">
    <property type="component" value="Unassembled WGS sequence"/>
</dbReference>
<dbReference type="InterPro" id="IPR009057">
    <property type="entry name" value="Homeodomain-like_sf"/>
</dbReference>
<dbReference type="SUPFAM" id="SSF48498">
    <property type="entry name" value="Tetracyclin repressor-like, C-terminal domain"/>
    <property type="match status" value="1"/>
</dbReference>
<sequence length="210" mass="22449">MTHQDEGAAVPRRGRPRSADLDRAVIAATVEVLIEQGYAALTIEAVAGRAGVGRPAVYRRWPTKDHLVVSALIETVPPLRVPDTGEVLRDLEEFAVEFALRLAGSPVGPVAIAVLAEAGRRPDLAEMLRLQYLRPRDTVITDLIERALAEGRLNKNLEAGTVRDLVFGPPVYHWLVTGMLTGNVARTLVEAAIAALQIPAGADGRSDGGA</sequence>
<accession>A0ABS5KW51</accession>
<organism evidence="6 7">
    <name type="scientific">Catenulispora pinistramenti</name>
    <dbReference type="NCBI Taxonomy" id="2705254"/>
    <lineage>
        <taxon>Bacteria</taxon>
        <taxon>Bacillati</taxon>
        <taxon>Actinomycetota</taxon>
        <taxon>Actinomycetes</taxon>
        <taxon>Catenulisporales</taxon>
        <taxon>Catenulisporaceae</taxon>
        <taxon>Catenulispora</taxon>
    </lineage>
</organism>
<protein>
    <submittedName>
        <fullName evidence="6">TetR/AcrR family transcriptional regulator</fullName>
    </submittedName>
</protein>
<comment type="caution">
    <text evidence="6">The sequence shown here is derived from an EMBL/GenBank/DDBJ whole genome shotgun (WGS) entry which is preliminary data.</text>
</comment>
<evidence type="ECO:0000313" key="7">
    <source>
        <dbReference type="Proteomes" id="UP000730482"/>
    </source>
</evidence>
<dbReference type="InterPro" id="IPR023772">
    <property type="entry name" value="DNA-bd_HTH_TetR-type_CS"/>
</dbReference>
<dbReference type="PROSITE" id="PS50977">
    <property type="entry name" value="HTH_TETR_2"/>
    <property type="match status" value="1"/>
</dbReference>
<evidence type="ECO:0000313" key="6">
    <source>
        <dbReference type="EMBL" id="MBS2550276.1"/>
    </source>
</evidence>
<dbReference type="Pfam" id="PF00440">
    <property type="entry name" value="TetR_N"/>
    <property type="match status" value="1"/>
</dbReference>
<keyword evidence="2 4" id="KW-0238">DNA-binding</keyword>
<dbReference type="PANTHER" id="PTHR30055:SF148">
    <property type="entry name" value="TETR-FAMILY TRANSCRIPTIONAL REGULATOR"/>
    <property type="match status" value="1"/>
</dbReference>
<dbReference type="InterPro" id="IPR001647">
    <property type="entry name" value="HTH_TetR"/>
</dbReference>
<dbReference type="InterPro" id="IPR050109">
    <property type="entry name" value="HTH-type_TetR-like_transc_reg"/>
</dbReference>
<dbReference type="PROSITE" id="PS01081">
    <property type="entry name" value="HTH_TETR_1"/>
    <property type="match status" value="1"/>
</dbReference>
<evidence type="ECO:0000256" key="4">
    <source>
        <dbReference type="PROSITE-ProRule" id="PRU00335"/>
    </source>
</evidence>
<gene>
    <name evidence="6" type="ORF">KGQ19_25745</name>
</gene>
<reference evidence="6 7" key="1">
    <citation type="submission" date="2020-02" db="EMBL/GenBank/DDBJ databases">
        <title>Acidophilic actinobacteria isolated from forest soil.</title>
        <authorList>
            <person name="Golinska P."/>
        </authorList>
    </citation>
    <scope>NUCLEOTIDE SEQUENCE [LARGE SCALE GENOMIC DNA]</scope>
    <source>
        <strain evidence="6 7">NL8</strain>
    </source>
</reference>
<evidence type="ECO:0000256" key="1">
    <source>
        <dbReference type="ARBA" id="ARBA00023015"/>
    </source>
</evidence>
<dbReference type="Gene3D" id="1.10.10.60">
    <property type="entry name" value="Homeodomain-like"/>
    <property type="match status" value="1"/>
</dbReference>
<dbReference type="EMBL" id="JAAFYZ010000097">
    <property type="protein sequence ID" value="MBS2550276.1"/>
    <property type="molecule type" value="Genomic_DNA"/>
</dbReference>
<dbReference type="Gene3D" id="1.10.357.10">
    <property type="entry name" value="Tetracycline Repressor, domain 2"/>
    <property type="match status" value="1"/>
</dbReference>
<keyword evidence="3" id="KW-0804">Transcription</keyword>
<keyword evidence="7" id="KW-1185">Reference proteome</keyword>
<name>A0ABS5KW51_9ACTN</name>
<dbReference type="PRINTS" id="PR00455">
    <property type="entry name" value="HTHTETR"/>
</dbReference>
<evidence type="ECO:0000256" key="3">
    <source>
        <dbReference type="ARBA" id="ARBA00023163"/>
    </source>
</evidence>
<keyword evidence="1" id="KW-0805">Transcription regulation</keyword>
<dbReference type="SUPFAM" id="SSF46689">
    <property type="entry name" value="Homeodomain-like"/>
    <property type="match status" value="1"/>
</dbReference>
<dbReference type="InterPro" id="IPR011075">
    <property type="entry name" value="TetR_C"/>
</dbReference>
<feature type="domain" description="HTH tetR-type" evidence="5">
    <location>
        <begin position="19"/>
        <end position="79"/>
    </location>
</feature>
<evidence type="ECO:0000256" key="2">
    <source>
        <dbReference type="ARBA" id="ARBA00023125"/>
    </source>
</evidence>
<dbReference type="Pfam" id="PF16859">
    <property type="entry name" value="TetR_C_11"/>
    <property type="match status" value="1"/>
</dbReference>
<dbReference type="PANTHER" id="PTHR30055">
    <property type="entry name" value="HTH-TYPE TRANSCRIPTIONAL REGULATOR RUTR"/>
    <property type="match status" value="1"/>
</dbReference>
<dbReference type="RefSeq" id="WP_212012732.1">
    <property type="nucleotide sequence ID" value="NZ_JAAFYZ010000097.1"/>
</dbReference>